<protein>
    <submittedName>
        <fullName evidence="5">Uncharacterized protein LOC104750320</fullName>
    </submittedName>
</protein>
<gene>
    <name evidence="5" type="primary">LOC104750320</name>
</gene>
<dbReference type="RefSeq" id="XP_010470410.1">
    <property type="nucleotide sequence ID" value="XM_010472108.2"/>
</dbReference>
<reference evidence="4" key="1">
    <citation type="journal article" date="2014" name="Nat. Commun.">
        <title>The emerging biofuel crop Camelina sativa retains a highly undifferentiated hexaploid genome structure.</title>
        <authorList>
            <person name="Kagale S."/>
            <person name="Koh C."/>
            <person name="Nixon J."/>
            <person name="Bollina V."/>
            <person name="Clarke W.E."/>
            <person name="Tuteja R."/>
            <person name="Spillane C."/>
            <person name="Robinson S.J."/>
            <person name="Links M.G."/>
            <person name="Clarke C."/>
            <person name="Higgins E.E."/>
            <person name="Huebert T."/>
            <person name="Sharpe A.G."/>
            <person name="Parkin I.A."/>
        </authorList>
    </citation>
    <scope>NUCLEOTIDE SEQUENCE [LARGE SCALE GENOMIC DNA]</scope>
    <source>
        <strain evidence="4">cv. DH55</strain>
    </source>
</reference>
<feature type="domain" description="Peptidase C19 ubiquitin carboxyl-terminal hydrolase" evidence="3">
    <location>
        <begin position="131"/>
        <end position="316"/>
    </location>
</feature>
<evidence type="ECO:0000313" key="4">
    <source>
        <dbReference type="Proteomes" id="UP000694864"/>
    </source>
</evidence>
<organism evidence="4 5">
    <name type="scientific">Camelina sativa</name>
    <name type="common">False flax</name>
    <name type="synonym">Myagrum sativum</name>
    <dbReference type="NCBI Taxonomy" id="90675"/>
    <lineage>
        <taxon>Eukaryota</taxon>
        <taxon>Viridiplantae</taxon>
        <taxon>Streptophyta</taxon>
        <taxon>Embryophyta</taxon>
        <taxon>Tracheophyta</taxon>
        <taxon>Spermatophyta</taxon>
        <taxon>Magnoliopsida</taxon>
        <taxon>eudicotyledons</taxon>
        <taxon>Gunneridae</taxon>
        <taxon>Pentapetalae</taxon>
        <taxon>rosids</taxon>
        <taxon>malvids</taxon>
        <taxon>Brassicales</taxon>
        <taxon>Brassicaceae</taxon>
        <taxon>Camelineae</taxon>
        <taxon>Camelina</taxon>
    </lineage>
</organism>
<dbReference type="PANTHER" id="PTHR22975">
    <property type="entry name" value="UBIQUITIN SPECIFIC PROTEINASE"/>
    <property type="match status" value="1"/>
</dbReference>
<reference evidence="5" key="2">
    <citation type="submission" date="2025-08" db="UniProtKB">
        <authorList>
            <consortium name="RefSeq"/>
        </authorList>
    </citation>
    <scope>IDENTIFICATION</scope>
    <source>
        <tissue evidence="5">Leaf</tissue>
    </source>
</reference>
<evidence type="ECO:0000313" key="5">
    <source>
        <dbReference type="RefSeq" id="XP_010470410.1"/>
    </source>
</evidence>
<keyword evidence="1" id="KW-0833">Ubl conjugation pathway</keyword>
<sequence>MSPSQNMEMNPSEVQEVRKFEDIDQKLEPDLLDSNTEESEEKLQNATSVSALNMILKSMWKISVFLSNFLRNYVQEAQHNLKHDESVLPQDILRIFLLENFSLTTHPLEANGVSKLFLNILELLPRWNSYFKVNEVAKTNCVRCKPDRAYSGECSFGLIINANSLRVFKSALVIYTFATTLKIIRLNAKMLCEKGGCGKRNYVQHMINKLPSVFTIALEWENNETGKEIFDTISVLATKIDIRKIYKYEGDSPYTKYRLVSMVKAKFYRMKYLYNCIAYENNTWVRHDCSEIEVIGDWDGVLNKFRELYIRPEILFFENTRQDGD</sequence>
<evidence type="ECO:0000256" key="2">
    <source>
        <dbReference type="ARBA" id="ARBA00022801"/>
    </source>
</evidence>
<evidence type="ECO:0000256" key="1">
    <source>
        <dbReference type="ARBA" id="ARBA00022786"/>
    </source>
</evidence>
<dbReference type="Proteomes" id="UP000694864">
    <property type="component" value="Chromosome 16"/>
</dbReference>
<keyword evidence="2" id="KW-0378">Hydrolase</keyword>
<accession>A0ABM0WFL7</accession>
<proteinExistence type="predicted"/>
<keyword evidence="4" id="KW-1185">Reference proteome</keyword>
<dbReference type="Pfam" id="PF00443">
    <property type="entry name" value="UCH"/>
    <property type="match status" value="1"/>
</dbReference>
<dbReference type="InterPro" id="IPR001394">
    <property type="entry name" value="Peptidase_C19_UCH"/>
</dbReference>
<dbReference type="GeneID" id="104750320"/>
<evidence type="ECO:0000259" key="3">
    <source>
        <dbReference type="Pfam" id="PF00443"/>
    </source>
</evidence>
<name>A0ABM0WFL7_CAMSA</name>
<dbReference type="PANTHER" id="PTHR22975:SF9">
    <property type="entry name" value="ECHINUS SPLICE FORM 3"/>
    <property type="match status" value="1"/>
</dbReference>
<dbReference type="InterPro" id="IPR052398">
    <property type="entry name" value="Ubiquitin_hydrolase_53/54"/>
</dbReference>